<sequence length="369" mass="41163">MNVKGIIKKNKKTKDLIKELEYGDIALICHKDIDEIAALGLIEKRVKAVINIEESISGFYPNQGPKLLLEKGIILWDNVDKSLWDKINNESEIEILDNKILGLDIDLGKPLTLEDIEKKLEEAEDNFNNVLDDFIDNTLTYAKKEKGLVTGKLKVPPIGIHLKDKPVVVLVRGKSYKEDLLAIRSFIKEVKPILIAVDGGADAFLEHRLRPDIIVGDMDSVSDEALKMAKELVVHGYPDGRAPGLDRLKKLGLEGKVFKAPGTSEDIALLLAYHYKAEIIVALGTHSNMIDFLEKGRKGMASTFLVRLKVGPKLVDGKGVSVLYNSSLNAKTIVLLVIGMFLPFLVMAYYSPTVQQLVRLFIMRLKYSF</sequence>
<keyword evidence="5" id="KW-0472">Membrane</keyword>
<proteinExistence type="predicted"/>
<dbReference type="InterPro" id="IPR022215">
    <property type="entry name" value="SteA-like_C"/>
</dbReference>
<accession>A0A1H9Y1W2</accession>
<dbReference type="InterPro" id="IPR036759">
    <property type="entry name" value="TPK_catalytic_sf"/>
</dbReference>
<feature type="transmembrane region" description="Helical" evidence="5">
    <location>
        <begin position="333"/>
        <end position="351"/>
    </location>
</feature>
<reference evidence="9" key="1">
    <citation type="submission" date="2016-10" db="EMBL/GenBank/DDBJ databases">
        <authorList>
            <person name="Varghese N."/>
            <person name="Submissions S."/>
        </authorList>
    </citation>
    <scope>NUCLEOTIDE SEQUENCE [LARGE SCALE GENOMIC DNA]</scope>
    <source>
        <strain evidence="9">DSM 13577</strain>
    </source>
</reference>
<dbReference type="RefSeq" id="WP_091347743.1">
    <property type="nucleotide sequence ID" value="NZ_FOIF01000001.1"/>
</dbReference>
<keyword evidence="1" id="KW-0808">Transferase</keyword>
<dbReference type="SUPFAM" id="SSF63999">
    <property type="entry name" value="Thiamin pyrophosphokinase, catalytic domain"/>
    <property type="match status" value="1"/>
</dbReference>
<feature type="domain" description="SteA-like C-terminal" evidence="7">
    <location>
        <begin position="318"/>
        <end position="365"/>
    </location>
</feature>
<dbReference type="GO" id="GO:0005524">
    <property type="term" value="F:ATP binding"/>
    <property type="evidence" value="ECO:0007669"/>
    <property type="project" value="UniProtKB-KW"/>
</dbReference>
<dbReference type="GO" id="GO:0016301">
    <property type="term" value="F:kinase activity"/>
    <property type="evidence" value="ECO:0007669"/>
    <property type="project" value="UniProtKB-KW"/>
</dbReference>
<evidence type="ECO:0000256" key="5">
    <source>
        <dbReference type="SAM" id="Phobius"/>
    </source>
</evidence>
<evidence type="ECO:0000313" key="8">
    <source>
        <dbReference type="EMBL" id="SES62701.1"/>
    </source>
</evidence>
<dbReference type="STRING" id="1120990.SAMN03080614_100176"/>
<dbReference type="EMBL" id="FOIF01000001">
    <property type="protein sequence ID" value="SES62701.1"/>
    <property type="molecule type" value="Genomic_DNA"/>
</dbReference>
<dbReference type="Pfam" id="PF12555">
    <property type="entry name" value="SteA-like_C"/>
    <property type="match status" value="1"/>
</dbReference>
<dbReference type="Gene3D" id="3.40.50.10240">
    <property type="entry name" value="Thiamin pyrophosphokinase, catalytic domain"/>
    <property type="match status" value="1"/>
</dbReference>
<keyword evidence="2" id="KW-0547">Nucleotide-binding</keyword>
<keyword evidence="4" id="KW-0067">ATP-binding</keyword>
<keyword evidence="5" id="KW-1133">Transmembrane helix</keyword>
<name>A0A1H9Y1W2_9FIRM</name>
<evidence type="ECO:0000259" key="7">
    <source>
        <dbReference type="Pfam" id="PF12555"/>
    </source>
</evidence>
<evidence type="ECO:0000256" key="1">
    <source>
        <dbReference type="ARBA" id="ARBA00022679"/>
    </source>
</evidence>
<gene>
    <name evidence="8" type="ORF">SAMN03080614_100176</name>
</gene>
<organism evidence="8 9">
    <name type="scientific">Anaerobranca gottschalkii DSM 13577</name>
    <dbReference type="NCBI Taxonomy" id="1120990"/>
    <lineage>
        <taxon>Bacteria</taxon>
        <taxon>Bacillati</taxon>
        <taxon>Bacillota</taxon>
        <taxon>Clostridia</taxon>
        <taxon>Eubacteriales</taxon>
        <taxon>Proteinivoracaceae</taxon>
        <taxon>Anaerobranca</taxon>
    </lineage>
</organism>
<dbReference type="Pfam" id="PF04263">
    <property type="entry name" value="TPK_catalytic"/>
    <property type="match status" value="1"/>
</dbReference>
<evidence type="ECO:0000256" key="2">
    <source>
        <dbReference type="ARBA" id="ARBA00022741"/>
    </source>
</evidence>
<dbReference type="Proteomes" id="UP000243819">
    <property type="component" value="Unassembled WGS sequence"/>
</dbReference>
<keyword evidence="9" id="KW-1185">Reference proteome</keyword>
<dbReference type="OrthoDB" id="9804377at2"/>
<evidence type="ECO:0000313" key="9">
    <source>
        <dbReference type="Proteomes" id="UP000243819"/>
    </source>
</evidence>
<dbReference type="GO" id="GO:0004788">
    <property type="term" value="F:thiamine diphosphokinase activity"/>
    <property type="evidence" value="ECO:0007669"/>
    <property type="project" value="InterPro"/>
</dbReference>
<protein>
    <submittedName>
        <fullName evidence="8">Uncharacterized membrane-anchored protein</fullName>
    </submittedName>
</protein>
<keyword evidence="3" id="KW-0418">Kinase</keyword>
<dbReference type="GO" id="GO:0009229">
    <property type="term" value="P:thiamine diphosphate biosynthetic process"/>
    <property type="evidence" value="ECO:0007669"/>
    <property type="project" value="InterPro"/>
</dbReference>
<dbReference type="InterPro" id="IPR007371">
    <property type="entry name" value="TPK_catalytic"/>
</dbReference>
<dbReference type="AlphaFoldDB" id="A0A1H9Y1W2"/>
<dbReference type="InterPro" id="IPR047795">
    <property type="entry name" value="Put_SteA-like"/>
</dbReference>
<dbReference type="NCBIfam" id="NF040608">
    <property type="entry name" value="division_SteA"/>
    <property type="match status" value="1"/>
</dbReference>
<evidence type="ECO:0000259" key="6">
    <source>
        <dbReference type="Pfam" id="PF04263"/>
    </source>
</evidence>
<feature type="domain" description="Thiamin pyrophosphokinase catalytic" evidence="6">
    <location>
        <begin position="191"/>
        <end position="232"/>
    </location>
</feature>
<evidence type="ECO:0000256" key="3">
    <source>
        <dbReference type="ARBA" id="ARBA00022777"/>
    </source>
</evidence>
<evidence type="ECO:0000256" key="4">
    <source>
        <dbReference type="ARBA" id="ARBA00022840"/>
    </source>
</evidence>
<keyword evidence="5" id="KW-0812">Transmembrane</keyword>